<comment type="similarity">
    <text evidence="1">Belongs to the WD repeat ESC family.</text>
</comment>
<evidence type="ECO:0000256" key="1">
    <source>
        <dbReference type="ARBA" id="ARBA00008075"/>
    </source>
</evidence>
<dbReference type="AlphaFoldDB" id="A0A401G760"/>
<feature type="repeat" description="WD" evidence="6">
    <location>
        <begin position="226"/>
        <end position="257"/>
    </location>
</feature>
<dbReference type="GeneID" id="38774927"/>
<evidence type="ECO:0000256" key="6">
    <source>
        <dbReference type="PROSITE-ProRule" id="PRU00221"/>
    </source>
</evidence>
<keyword evidence="2 6" id="KW-0853">WD repeat</keyword>
<evidence type="ECO:0000256" key="5">
    <source>
        <dbReference type="ARBA" id="ARBA00023163"/>
    </source>
</evidence>
<proteinExistence type="inferred from homology"/>
<dbReference type="Pfam" id="PF00400">
    <property type="entry name" value="WD40"/>
    <property type="match status" value="2"/>
</dbReference>
<evidence type="ECO:0000256" key="3">
    <source>
        <dbReference type="ARBA" id="ARBA00022737"/>
    </source>
</evidence>
<dbReference type="InterPro" id="IPR051243">
    <property type="entry name" value="PcG_WD-repeat"/>
</dbReference>
<protein>
    <submittedName>
        <fullName evidence="8">WD40 repeat-like protein</fullName>
    </submittedName>
</protein>
<dbReference type="EMBL" id="BFAD01000001">
    <property type="protein sequence ID" value="GBE78010.1"/>
    <property type="molecule type" value="Genomic_DNA"/>
</dbReference>
<dbReference type="SMART" id="SM00320">
    <property type="entry name" value="WD40"/>
    <property type="match status" value="2"/>
</dbReference>
<dbReference type="SUPFAM" id="SSF50978">
    <property type="entry name" value="WD40 repeat-like"/>
    <property type="match status" value="1"/>
</dbReference>
<dbReference type="InterPro" id="IPR001680">
    <property type="entry name" value="WD40_rpt"/>
</dbReference>
<accession>A0A401G760</accession>
<dbReference type="RefSeq" id="XP_027608923.1">
    <property type="nucleotide sequence ID" value="XM_027753122.1"/>
</dbReference>
<dbReference type="PROSITE" id="PS50294">
    <property type="entry name" value="WD_REPEATS_REGION"/>
    <property type="match status" value="1"/>
</dbReference>
<reference evidence="8 9" key="1">
    <citation type="journal article" date="2018" name="Sci. Rep.">
        <title>Genome sequence of the cauliflower mushroom Sparassis crispa (Hanabiratake) and its association with beneficial usage.</title>
        <authorList>
            <person name="Kiyama R."/>
            <person name="Furutani Y."/>
            <person name="Kawaguchi K."/>
            <person name="Nakanishi T."/>
        </authorList>
    </citation>
    <scope>NUCLEOTIDE SEQUENCE [LARGE SCALE GENOMIC DNA]</scope>
</reference>
<dbReference type="PANTHER" id="PTHR10253">
    <property type="entry name" value="POLYCOMB PROTEIN"/>
    <property type="match status" value="1"/>
</dbReference>
<evidence type="ECO:0000256" key="4">
    <source>
        <dbReference type="ARBA" id="ARBA00023015"/>
    </source>
</evidence>
<evidence type="ECO:0000256" key="2">
    <source>
        <dbReference type="ARBA" id="ARBA00022574"/>
    </source>
</evidence>
<name>A0A401G760_9APHY</name>
<dbReference type="Gene3D" id="2.130.10.10">
    <property type="entry name" value="YVTN repeat-like/Quinoprotein amine dehydrogenase"/>
    <property type="match status" value="1"/>
</dbReference>
<keyword evidence="3" id="KW-0677">Repeat</keyword>
<sequence length="512" mass="56810">MDQFVPDALPWYQGSKDYVPFTLAKLISSDNPDAPPFYCTAAFPWSHTSLATLWTDEKQISDWKETVQEYIGSIAVGSRGRLYVFPKLAAAKPFCVRLCDESMEVHCVTWALRDVADPLVVFAASSLILVLRVKTRKVIGQLRGHGGPITSIAVHPSHPYLFCTTSRDFTTRIYDLTLTALQKPNNPHWPPGTLPSLAGPAHGLQMSEPEGEGCGRCVVVLVGGRSGGHRGAVFCAAFHRSEPLIATCGMDRAVKIWCIPPIKPEFLAREDKPLFSTEFIHKARVQSIAWLSHDTLISHCAPAPMRTKKPDGVYYENGTVVIWRWLGFDRFFPPGRPLQKVMRGCASDWRGSESFKIISAYFLPLGSTLELHVFQDDDHDPLLLIPLGKTIRIMNITHFTARRTPPFPPDAEVVELAQRMQLNDDGVQEQTEGEDIQSGSNDTTQVVQASPEALRLTALFDSVEGWEVSIDGATRARPDIPEVDTCEVAFGGRVILGVGDKGTMFIWRRASR</sequence>
<dbReference type="OrthoDB" id="7318948at2759"/>
<organism evidence="8 9">
    <name type="scientific">Sparassis crispa</name>
    <dbReference type="NCBI Taxonomy" id="139825"/>
    <lineage>
        <taxon>Eukaryota</taxon>
        <taxon>Fungi</taxon>
        <taxon>Dikarya</taxon>
        <taxon>Basidiomycota</taxon>
        <taxon>Agaricomycotina</taxon>
        <taxon>Agaricomycetes</taxon>
        <taxon>Polyporales</taxon>
        <taxon>Sparassidaceae</taxon>
        <taxon>Sparassis</taxon>
    </lineage>
</organism>
<feature type="repeat" description="WD" evidence="6">
    <location>
        <begin position="142"/>
        <end position="176"/>
    </location>
</feature>
<keyword evidence="5" id="KW-0804">Transcription</keyword>
<evidence type="ECO:0000313" key="9">
    <source>
        <dbReference type="Proteomes" id="UP000287166"/>
    </source>
</evidence>
<feature type="region of interest" description="Disordered" evidence="7">
    <location>
        <begin position="425"/>
        <end position="446"/>
    </location>
</feature>
<keyword evidence="9" id="KW-1185">Reference proteome</keyword>
<feature type="compositionally biased region" description="Polar residues" evidence="7">
    <location>
        <begin position="437"/>
        <end position="446"/>
    </location>
</feature>
<evidence type="ECO:0000256" key="7">
    <source>
        <dbReference type="SAM" id="MobiDB-lite"/>
    </source>
</evidence>
<dbReference type="PROSITE" id="PS50082">
    <property type="entry name" value="WD_REPEATS_2"/>
    <property type="match status" value="2"/>
</dbReference>
<dbReference type="STRING" id="139825.A0A401G760"/>
<evidence type="ECO:0000313" key="8">
    <source>
        <dbReference type="EMBL" id="GBE78010.1"/>
    </source>
</evidence>
<dbReference type="InterPro" id="IPR036322">
    <property type="entry name" value="WD40_repeat_dom_sf"/>
</dbReference>
<dbReference type="InParanoid" id="A0A401G760"/>
<dbReference type="InterPro" id="IPR015943">
    <property type="entry name" value="WD40/YVTN_repeat-like_dom_sf"/>
</dbReference>
<dbReference type="Proteomes" id="UP000287166">
    <property type="component" value="Unassembled WGS sequence"/>
</dbReference>
<keyword evidence="4" id="KW-0805">Transcription regulation</keyword>
<comment type="caution">
    <text evidence="8">The sequence shown here is derived from an EMBL/GenBank/DDBJ whole genome shotgun (WGS) entry which is preliminary data.</text>
</comment>
<gene>
    <name evidence="8" type="ORF">SCP_0108920</name>
</gene>